<dbReference type="RefSeq" id="WP_003488505.1">
    <property type="nucleotide sequence ID" value="NZ_JXSU01000007.1"/>
</dbReference>
<proteinExistence type="predicted"/>
<reference evidence="3 4" key="1">
    <citation type="submission" date="2014-06" db="EMBL/GenBank/DDBJ databases">
        <title>Genome characterization of distinct group I Clostridium botulinum lineages.</title>
        <authorList>
            <person name="Giordani F."/>
            <person name="Anselmo A."/>
            <person name="Fillo S."/>
            <person name="Palozzi A.M."/>
            <person name="Fortunato A."/>
            <person name="Gentile B."/>
            <person name="Ciammaruconi A."/>
            <person name="Anniballi F."/>
            <person name="De Medici D."/>
            <person name="Lista F."/>
        </authorList>
    </citation>
    <scope>NUCLEOTIDE SEQUENCE [LARGE SCALE GENOMIC DNA]</scope>
    <source>
        <strain evidence="3 4">B2 450</strain>
    </source>
</reference>
<protein>
    <recommendedName>
        <fullName evidence="2">LiaF transmembrane domain-containing protein</fullName>
    </recommendedName>
</protein>
<feature type="transmembrane region" description="Helical" evidence="1">
    <location>
        <begin position="32"/>
        <end position="49"/>
    </location>
</feature>
<dbReference type="EMBL" id="JXSU01000007">
    <property type="protein sequence ID" value="KIS22566.1"/>
    <property type="molecule type" value="Genomic_DNA"/>
</dbReference>
<dbReference type="HOGENOM" id="CLU_075538_1_0_9"/>
<evidence type="ECO:0000259" key="2">
    <source>
        <dbReference type="Pfam" id="PF22570"/>
    </source>
</evidence>
<gene>
    <name evidence="3" type="ORF">N495_02825</name>
</gene>
<dbReference type="PATRIC" id="fig|1379739.3.peg.873"/>
<feature type="transmembrane region" description="Helical" evidence="1">
    <location>
        <begin position="7"/>
        <end position="26"/>
    </location>
</feature>
<feature type="transmembrane region" description="Helical" evidence="1">
    <location>
        <begin position="82"/>
        <end position="98"/>
    </location>
</feature>
<dbReference type="Proteomes" id="UP000032250">
    <property type="component" value="Unassembled WGS sequence"/>
</dbReference>
<evidence type="ECO:0000313" key="3">
    <source>
        <dbReference type="EMBL" id="KIS22566.1"/>
    </source>
</evidence>
<dbReference type="Pfam" id="PF22570">
    <property type="entry name" value="LiaF-TM"/>
    <property type="match status" value="1"/>
</dbReference>
<dbReference type="PANTHER" id="PTHR40763:SF5">
    <property type="entry name" value="MEMBRANE PROTEIN"/>
    <property type="match status" value="1"/>
</dbReference>
<keyword evidence="1" id="KW-1133">Transmembrane helix</keyword>
<keyword evidence="1" id="KW-0472">Membrane</keyword>
<dbReference type="OrthoDB" id="3636235at2"/>
<keyword evidence="1" id="KW-0812">Transmembrane</keyword>
<dbReference type="InterPro" id="IPR054331">
    <property type="entry name" value="LiaF_TM"/>
</dbReference>
<accession>A0A0D1BUY0</accession>
<name>A0A0D1BUY0_CLOBO</name>
<evidence type="ECO:0000256" key="1">
    <source>
        <dbReference type="SAM" id="Phobius"/>
    </source>
</evidence>
<feature type="transmembrane region" description="Helical" evidence="1">
    <location>
        <begin position="54"/>
        <end position="70"/>
    </location>
</feature>
<evidence type="ECO:0000313" key="4">
    <source>
        <dbReference type="Proteomes" id="UP000032250"/>
    </source>
</evidence>
<organism evidence="3 4">
    <name type="scientific">Clostridium botulinum B2 450</name>
    <dbReference type="NCBI Taxonomy" id="1379739"/>
    <lineage>
        <taxon>Bacteria</taxon>
        <taxon>Bacillati</taxon>
        <taxon>Bacillota</taxon>
        <taxon>Clostridia</taxon>
        <taxon>Eubacteriales</taxon>
        <taxon>Clostridiaceae</taxon>
        <taxon>Clostridium</taxon>
    </lineage>
</organism>
<dbReference type="AlphaFoldDB" id="A0A0D1BUY0"/>
<feature type="domain" description="LiaF transmembrane" evidence="2">
    <location>
        <begin position="7"/>
        <end position="99"/>
    </location>
</feature>
<sequence>MKGKSSLGIIFLVIGLGIFLEALNLWDFGNIISNYWPIILIVIGVKKLLEKSVSYVNGIVLILLGVMFQLRNLNILYNVSKFFWAGIFLLIGFYLLSYKESFRAKDRTFFGGQSSEDFVKTGAIFSGARTKNNSKAFKGGSITTIFAGVDLDLLDAQLGFDGAYIDVFVAFGGVDIVVPENWNVVITGIPIFGGWSNKTRNRNMNNGGPTLKVNCIAAFGGLDVKHYFD</sequence>
<dbReference type="PANTHER" id="PTHR40763">
    <property type="entry name" value="MEMBRANE PROTEIN-RELATED"/>
    <property type="match status" value="1"/>
</dbReference>
<comment type="caution">
    <text evidence="3">The sequence shown here is derived from an EMBL/GenBank/DDBJ whole genome shotgun (WGS) entry which is preliminary data.</text>
</comment>